<dbReference type="GO" id="GO:0016760">
    <property type="term" value="F:cellulose synthase (UDP-forming) activity"/>
    <property type="evidence" value="ECO:0007669"/>
    <property type="project" value="UniProtKB-EC"/>
</dbReference>
<reference evidence="1 2" key="1">
    <citation type="submission" date="2018-06" db="EMBL/GenBank/DDBJ databases">
        <authorList>
            <consortium name="Pathogen Informatics"/>
            <person name="Doyle S."/>
        </authorList>
    </citation>
    <scope>NUCLEOTIDE SEQUENCE [LARGE SCALE GENOMIC DNA]</scope>
    <source>
        <strain evidence="1 2">NCTC7928</strain>
    </source>
</reference>
<organism evidence="1 2">
    <name type="scientific">Escherichia coli</name>
    <dbReference type="NCBI Taxonomy" id="562"/>
    <lineage>
        <taxon>Bacteria</taxon>
        <taxon>Pseudomonadati</taxon>
        <taxon>Pseudomonadota</taxon>
        <taxon>Gammaproteobacteria</taxon>
        <taxon>Enterobacterales</taxon>
        <taxon>Enterobacteriaceae</taxon>
        <taxon>Escherichia</taxon>
    </lineage>
</organism>
<dbReference type="AlphaFoldDB" id="A0A376L8G8"/>
<name>A0A376L8G8_ECOLX</name>
<evidence type="ECO:0000313" key="1">
    <source>
        <dbReference type="EMBL" id="STF40220.1"/>
    </source>
</evidence>
<dbReference type="Gene3D" id="2.40.10.220">
    <property type="entry name" value="predicted glycosyltransferase like domains"/>
    <property type="match status" value="1"/>
</dbReference>
<proteinExistence type="predicted"/>
<dbReference type="Proteomes" id="UP000254877">
    <property type="component" value="Unassembled WGS sequence"/>
</dbReference>
<accession>A0A376L8G8</accession>
<evidence type="ECO:0000313" key="2">
    <source>
        <dbReference type="Proteomes" id="UP000254877"/>
    </source>
</evidence>
<keyword evidence="1" id="KW-0328">Glycosyltransferase</keyword>
<sequence length="96" mass="11477">MSLYLSDNKGECDIPVKVVHAYKNKIGLKILPMTYEQNINYVRVTFSRDSLWQEWNDKIKQDNILKSFFDVCIISLKGYYNMIFYILRTLKNSREN</sequence>
<dbReference type="EMBL" id="UGAB01000002">
    <property type="protein sequence ID" value="STF40220.1"/>
    <property type="molecule type" value="Genomic_DNA"/>
</dbReference>
<protein>
    <submittedName>
        <fullName evidence="1">Cellulose synthase catalytic subunit</fullName>
        <ecNumber evidence="1">2.4.1.12</ecNumber>
    </submittedName>
</protein>
<dbReference type="EC" id="2.4.1.12" evidence="1"/>
<gene>
    <name evidence="1" type="primary">bcsA_1</name>
    <name evidence="1" type="ORF">NCTC7928_00773</name>
</gene>
<keyword evidence="1" id="KW-0808">Transferase</keyword>